<evidence type="ECO:0000313" key="2">
    <source>
        <dbReference type="EMBL" id="TFK90290.1"/>
    </source>
</evidence>
<evidence type="ECO:0000313" key="3">
    <source>
        <dbReference type="Proteomes" id="UP000308197"/>
    </source>
</evidence>
<dbReference type="Proteomes" id="UP000308197">
    <property type="component" value="Unassembled WGS sequence"/>
</dbReference>
<proteinExistence type="predicted"/>
<gene>
    <name evidence="2" type="ORF">K466DRAFT_392995</name>
</gene>
<protein>
    <submittedName>
        <fullName evidence="2">Uncharacterized protein</fullName>
    </submittedName>
</protein>
<name>A0A5C3PPT1_9APHY</name>
<keyword evidence="3" id="KW-1185">Reference proteome</keyword>
<dbReference type="AlphaFoldDB" id="A0A5C3PPT1"/>
<organism evidence="2 3">
    <name type="scientific">Polyporus arcularius HHB13444</name>
    <dbReference type="NCBI Taxonomy" id="1314778"/>
    <lineage>
        <taxon>Eukaryota</taxon>
        <taxon>Fungi</taxon>
        <taxon>Dikarya</taxon>
        <taxon>Basidiomycota</taxon>
        <taxon>Agaricomycotina</taxon>
        <taxon>Agaricomycetes</taxon>
        <taxon>Polyporales</taxon>
        <taxon>Polyporaceae</taxon>
        <taxon>Polyporus</taxon>
    </lineage>
</organism>
<dbReference type="EMBL" id="ML211050">
    <property type="protein sequence ID" value="TFK90290.1"/>
    <property type="molecule type" value="Genomic_DNA"/>
</dbReference>
<sequence length="232" mass="24582">MRVSCGCRSVARSGCVSVPRAHQPRSPCFSPAILAGYLISTRPSTASAATIAHLARIAQDRARFARRHGDSTGCPQDRARCEPSVSVQAQTQKFIISFPTFRGGERSESEVRQGPLGVREGAQGTAGGPAQSSSVLERAATRPDAITGAGLSGKLYYGWHRGAIGCHHHSPQVHTPYAYGTQPPLRRVDNILSGAYSVDRPSSVSLCARGNVILAVPIQISLSACMACLRCT</sequence>
<evidence type="ECO:0000256" key="1">
    <source>
        <dbReference type="SAM" id="MobiDB-lite"/>
    </source>
</evidence>
<feature type="region of interest" description="Disordered" evidence="1">
    <location>
        <begin position="118"/>
        <end position="139"/>
    </location>
</feature>
<dbReference type="InParanoid" id="A0A5C3PPT1"/>
<reference evidence="2 3" key="1">
    <citation type="journal article" date="2019" name="Nat. Ecol. Evol.">
        <title>Megaphylogeny resolves global patterns of mushroom evolution.</title>
        <authorList>
            <person name="Varga T."/>
            <person name="Krizsan K."/>
            <person name="Foldi C."/>
            <person name="Dima B."/>
            <person name="Sanchez-Garcia M."/>
            <person name="Sanchez-Ramirez S."/>
            <person name="Szollosi G.J."/>
            <person name="Szarkandi J.G."/>
            <person name="Papp V."/>
            <person name="Albert L."/>
            <person name="Andreopoulos W."/>
            <person name="Angelini C."/>
            <person name="Antonin V."/>
            <person name="Barry K.W."/>
            <person name="Bougher N.L."/>
            <person name="Buchanan P."/>
            <person name="Buyck B."/>
            <person name="Bense V."/>
            <person name="Catcheside P."/>
            <person name="Chovatia M."/>
            <person name="Cooper J."/>
            <person name="Damon W."/>
            <person name="Desjardin D."/>
            <person name="Finy P."/>
            <person name="Geml J."/>
            <person name="Haridas S."/>
            <person name="Hughes K."/>
            <person name="Justo A."/>
            <person name="Karasinski D."/>
            <person name="Kautmanova I."/>
            <person name="Kiss B."/>
            <person name="Kocsube S."/>
            <person name="Kotiranta H."/>
            <person name="LaButti K.M."/>
            <person name="Lechner B.E."/>
            <person name="Liimatainen K."/>
            <person name="Lipzen A."/>
            <person name="Lukacs Z."/>
            <person name="Mihaltcheva S."/>
            <person name="Morgado L.N."/>
            <person name="Niskanen T."/>
            <person name="Noordeloos M.E."/>
            <person name="Ohm R.A."/>
            <person name="Ortiz-Santana B."/>
            <person name="Ovrebo C."/>
            <person name="Racz N."/>
            <person name="Riley R."/>
            <person name="Savchenko A."/>
            <person name="Shiryaev A."/>
            <person name="Soop K."/>
            <person name="Spirin V."/>
            <person name="Szebenyi C."/>
            <person name="Tomsovsky M."/>
            <person name="Tulloss R.E."/>
            <person name="Uehling J."/>
            <person name="Grigoriev I.V."/>
            <person name="Vagvolgyi C."/>
            <person name="Papp T."/>
            <person name="Martin F.M."/>
            <person name="Miettinen O."/>
            <person name="Hibbett D.S."/>
            <person name="Nagy L.G."/>
        </authorList>
    </citation>
    <scope>NUCLEOTIDE SEQUENCE [LARGE SCALE GENOMIC DNA]</scope>
    <source>
        <strain evidence="2 3">HHB13444</strain>
    </source>
</reference>
<accession>A0A5C3PPT1</accession>